<evidence type="ECO:0000313" key="3">
    <source>
        <dbReference type="Proteomes" id="UP001229313"/>
    </source>
</evidence>
<organism evidence="2 3">
    <name type="scientific">Lysobacter yananisis</name>
    <dbReference type="NCBI Taxonomy" id="1003114"/>
    <lineage>
        <taxon>Bacteria</taxon>
        <taxon>Pseudomonadati</taxon>
        <taxon>Pseudomonadota</taxon>
        <taxon>Gammaproteobacteria</taxon>
        <taxon>Lysobacterales</taxon>
        <taxon>Lysobacteraceae</taxon>
        <taxon>Lysobacter</taxon>
    </lineage>
</organism>
<dbReference type="Proteomes" id="UP001229313">
    <property type="component" value="Chromosome"/>
</dbReference>
<keyword evidence="3" id="KW-1185">Reference proteome</keyword>
<feature type="compositionally biased region" description="Basic and acidic residues" evidence="1">
    <location>
        <begin position="42"/>
        <end position="52"/>
    </location>
</feature>
<evidence type="ECO:0000313" key="2">
    <source>
        <dbReference type="EMBL" id="WMT05685.1"/>
    </source>
</evidence>
<reference evidence="2 3" key="1">
    <citation type="submission" date="2023-08" db="EMBL/GenBank/DDBJ databases">
        <title>The whole genome sequence of Lysobacter yananisis.</title>
        <authorList>
            <person name="Sun H."/>
        </authorList>
    </citation>
    <scope>NUCLEOTIDE SEQUENCE [LARGE SCALE GENOMIC DNA]</scope>
    <source>
        <strain evidence="2 3">SNNU513</strain>
    </source>
</reference>
<sequence>MRTVNATAASVLPSLYTDTEDRDMSKLRGNAPAGEEVWTARGELRNPADRSDQPGQWAPERTEEAATAASVDKTDHHARTPAQSATRKPGAGRRQFAQKDDMSGGGYELEAVHR</sequence>
<accession>A0ABY9PG15</accession>
<dbReference type="EMBL" id="CP133568">
    <property type="protein sequence ID" value="WMT05685.1"/>
    <property type="molecule type" value="Genomic_DNA"/>
</dbReference>
<gene>
    <name evidence="2" type="ORF">RDV84_12835</name>
</gene>
<name>A0ABY9PG15_9GAMM</name>
<dbReference type="RefSeq" id="WP_309153616.1">
    <property type="nucleotide sequence ID" value="NZ_CP133568.1"/>
</dbReference>
<evidence type="ECO:0000256" key="1">
    <source>
        <dbReference type="SAM" id="MobiDB-lite"/>
    </source>
</evidence>
<protein>
    <submittedName>
        <fullName evidence="2">Uncharacterized protein</fullName>
    </submittedName>
</protein>
<proteinExistence type="predicted"/>
<feature type="region of interest" description="Disordered" evidence="1">
    <location>
        <begin position="1"/>
        <end position="114"/>
    </location>
</feature>